<dbReference type="InterPro" id="IPR017925">
    <property type="entry name" value="DHFR_CS"/>
</dbReference>
<keyword evidence="5" id="KW-0521">NADP</keyword>
<evidence type="ECO:0000256" key="1">
    <source>
        <dbReference type="ARBA" id="ARBA00004903"/>
    </source>
</evidence>
<dbReference type="PROSITE" id="PS00075">
    <property type="entry name" value="DHFR_1"/>
    <property type="match status" value="1"/>
</dbReference>
<comment type="pathway">
    <text evidence="1">Cofactor biosynthesis; tetrahydrofolate biosynthesis; 5,6,7,8-tetrahydrofolate from 7,8-dihydrofolate: step 1/1.</text>
</comment>
<evidence type="ECO:0000256" key="6">
    <source>
        <dbReference type="ARBA" id="ARBA00023002"/>
    </source>
</evidence>
<comment type="similarity">
    <text evidence="7">Belongs to the dihydrofolate reductase family.</text>
</comment>
<keyword evidence="4" id="KW-0554">One-carbon metabolism</keyword>
<keyword evidence="11" id="KW-1185">Reference proteome</keyword>
<dbReference type="PANTHER" id="PTHR48069">
    <property type="entry name" value="DIHYDROFOLATE REDUCTASE"/>
    <property type="match status" value="1"/>
</dbReference>
<evidence type="ECO:0000256" key="8">
    <source>
        <dbReference type="SAM" id="MobiDB-lite"/>
    </source>
</evidence>
<dbReference type="GO" id="GO:0005739">
    <property type="term" value="C:mitochondrion"/>
    <property type="evidence" value="ECO:0007669"/>
    <property type="project" value="TreeGrafter"/>
</dbReference>
<evidence type="ECO:0000313" key="11">
    <source>
        <dbReference type="Proteomes" id="UP001148312"/>
    </source>
</evidence>
<reference evidence="10" key="1">
    <citation type="submission" date="2022-12" db="EMBL/GenBank/DDBJ databases">
        <authorList>
            <person name="Petersen C."/>
        </authorList>
    </citation>
    <scope>NUCLEOTIDE SEQUENCE</scope>
    <source>
        <strain evidence="10">IBT 30728</strain>
    </source>
</reference>
<dbReference type="GO" id="GO:0006730">
    <property type="term" value="P:one-carbon metabolic process"/>
    <property type="evidence" value="ECO:0007669"/>
    <property type="project" value="UniProtKB-KW"/>
</dbReference>
<dbReference type="PROSITE" id="PS51330">
    <property type="entry name" value="DHFR_2"/>
    <property type="match status" value="1"/>
</dbReference>
<comment type="caution">
    <text evidence="10">The sequence shown here is derived from an EMBL/GenBank/DDBJ whole genome shotgun (WGS) entry which is preliminary data.</text>
</comment>
<dbReference type="SUPFAM" id="SSF53597">
    <property type="entry name" value="Dihydrofolate reductase-like"/>
    <property type="match status" value="1"/>
</dbReference>
<evidence type="ECO:0000313" key="10">
    <source>
        <dbReference type="EMBL" id="KAJ5485642.1"/>
    </source>
</evidence>
<dbReference type="Gene3D" id="3.40.430.10">
    <property type="entry name" value="Dihydrofolate Reductase, subunit A"/>
    <property type="match status" value="1"/>
</dbReference>
<sequence length="289" mass="30710">MPPSATHQIPNTLPLTLIVATTPVRAASTSSPNEAATRLGIGLKGTLPWPRIKTDMSFFARVTSRAPAAGTTNAIIMGRKTYFSVPKHLRPLAKRISVVVTRDTTGSVRDEVMKDLEARKAKLAEAAKVKAESASPSESTSRDVGDEPVTDALVTRSLEMALSELEASYGSSGKLGKIYVIGGAEIYGLASRLKVVDGQDRKRPVRIVLTNVVRKTGGQGDAAAAAAAAAATEGYECDTFFPVEGLGTGTEWRTATSVEVSEWVGETVTGEWIRDGDVEVQMVGYERAD</sequence>
<dbReference type="InterPro" id="IPR012259">
    <property type="entry name" value="DHFR"/>
</dbReference>
<dbReference type="GO" id="GO:0050661">
    <property type="term" value="F:NADP binding"/>
    <property type="evidence" value="ECO:0007669"/>
    <property type="project" value="InterPro"/>
</dbReference>
<dbReference type="RefSeq" id="XP_056790426.1">
    <property type="nucleotide sequence ID" value="XM_056935232.1"/>
</dbReference>
<evidence type="ECO:0000256" key="4">
    <source>
        <dbReference type="ARBA" id="ARBA00022563"/>
    </source>
</evidence>
<dbReference type="Pfam" id="PF00186">
    <property type="entry name" value="DHFR_1"/>
    <property type="match status" value="1"/>
</dbReference>
<dbReference type="AlphaFoldDB" id="A0A9X0BV57"/>
<dbReference type="Proteomes" id="UP001148312">
    <property type="component" value="Unassembled WGS sequence"/>
</dbReference>
<dbReference type="GO" id="GO:0046655">
    <property type="term" value="P:folic acid metabolic process"/>
    <property type="evidence" value="ECO:0007669"/>
    <property type="project" value="TreeGrafter"/>
</dbReference>
<feature type="region of interest" description="Disordered" evidence="8">
    <location>
        <begin position="127"/>
        <end position="149"/>
    </location>
</feature>
<dbReference type="EMBL" id="JAPWDQ010000005">
    <property type="protein sequence ID" value="KAJ5485642.1"/>
    <property type="molecule type" value="Genomic_DNA"/>
</dbReference>
<organism evidence="10 11">
    <name type="scientific">Penicillium diatomitis</name>
    <dbReference type="NCBI Taxonomy" id="2819901"/>
    <lineage>
        <taxon>Eukaryota</taxon>
        <taxon>Fungi</taxon>
        <taxon>Dikarya</taxon>
        <taxon>Ascomycota</taxon>
        <taxon>Pezizomycotina</taxon>
        <taxon>Eurotiomycetes</taxon>
        <taxon>Eurotiomycetidae</taxon>
        <taxon>Eurotiales</taxon>
        <taxon>Aspergillaceae</taxon>
        <taxon>Penicillium</taxon>
    </lineage>
</organism>
<dbReference type="InterPro" id="IPR001796">
    <property type="entry name" value="DHFR_dom"/>
</dbReference>
<evidence type="ECO:0000256" key="5">
    <source>
        <dbReference type="ARBA" id="ARBA00022857"/>
    </source>
</evidence>
<dbReference type="GO" id="GO:0004146">
    <property type="term" value="F:dihydrofolate reductase activity"/>
    <property type="evidence" value="ECO:0007669"/>
    <property type="project" value="UniProtKB-EC"/>
</dbReference>
<evidence type="ECO:0000256" key="2">
    <source>
        <dbReference type="ARBA" id="ARBA00012856"/>
    </source>
</evidence>
<dbReference type="PANTHER" id="PTHR48069:SF3">
    <property type="entry name" value="DIHYDROFOLATE REDUCTASE"/>
    <property type="match status" value="1"/>
</dbReference>
<evidence type="ECO:0000256" key="7">
    <source>
        <dbReference type="RuleBase" id="RU004474"/>
    </source>
</evidence>
<dbReference type="PRINTS" id="PR00070">
    <property type="entry name" value="DHFR"/>
</dbReference>
<proteinExistence type="inferred from homology"/>
<evidence type="ECO:0000256" key="3">
    <source>
        <dbReference type="ARBA" id="ARBA00018886"/>
    </source>
</evidence>
<keyword evidence="6" id="KW-0560">Oxidoreductase</keyword>
<accession>A0A9X0BV57</accession>
<dbReference type="GO" id="GO:0046452">
    <property type="term" value="P:dihydrofolate metabolic process"/>
    <property type="evidence" value="ECO:0007669"/>
    <property type="project" value="TreeGrafter"/>
</dbReference>
<dbReference type="GO" id="GO:0046654">
    <property type="term" value="P:tetrahydrofolate biosynthetic process"/>
    <property type="evidence" value="ECO:0007669"/>
    <property type="project" value="InterPro"/>
</dbReference>
<dbReference type="GeneID" id="81625481"/>
<feature type="domain" description="DHFR" evidence="9">
    <location>
        <begin position="14"/>
        <end position="287"/>
    </location>
</feature>
<protein>
    <recommendedName>
        <fullName evidence="3">Dihydrofolate reductase</fullName>
        <ecNumber evidence="2">1.5.1.3</ecNumber>
    </recommendedName>
</protein>
<evidence type="ECO:0000259" key="9">
    <source>
        <dbReference type="PROSITE" id="PS51330"/>
    </source>
</evidence>
<gene>
    <name evidence="10" type="ORF">N7539_005630</name>
</gene>
<reference evidence="10" key="2">
    <citation type="journal article" date="2023" name="IMA Fungus">
        <title>Comparative genomic study of the Penicillium genus elucidates a diverse pangenome and 15 lateral gene transfer events.</title>
        <authorList>
            <person name="Petersen C."/>
            <person name="Sorensen T."/>
            <person name="Nielsen M.R."/>
            <person name="Sondergaard T.E."/>
            <person name="Sorensen J.L."/>
            <person name="Fitzpatrick D.A."/>
            <person name="Frisvad J.C."/>
            <person name="Nielsen K.L."/>
        </authorList>
    </citation>
    <scope>NUCLEOTIDE SEQUENCE</scope>
    <source>
        <strain evidence="10">IBT 30728</strain>
    </source>
</reference>
<dbReference type="CDD" id="cd00209">
    <property type="entry name" value="DHFR"/>
    <property type="match status" value="1"/>
</dbReference>
<dbReference type="InterPro" id="IPR024072">
    <property type="entry name" value="DHFR-like_dom_sf"/>
</dbReference>
<dbReference type="EC" id="1.5.1.3" evidence="2"/>
<name>A0A9X0BV57_9EURO</name>